<keyword evidence="1" id="KW-0812">Transmembrane</keyword>
<feature type="transmembrane region" description="Helical" evidence="1">
    <location>
        <begin position="12"/>
        <end position="33"/>
    </location>
</feature>
<keyword evidence="1" id="KW-1133">Transmembrane helix</keyword>
<dbReference type="Proteomes" id="UP000325313">
    <property type="component" value="Unassembled WGS sequence"/>
</dbReference>
<protein>
    <submittedName>
        <fullName evidence="2">Uncharacterized protein</fullName>
    </submittedName>
</protein>
<proteinExistence type="predicted"/>
<evidence type="ECO:0000313" key="2">
    <source>
        <dbReference type="EMBL" id="KAA1071345.1"/>
    </source>
</evidence>
<name>A0A5B0M3H4_PUCGR</name>
<reference evidence="4 5" key="1">
    <citation type="submission" date="2019-05" db="EMBL/GenBank/DDBJ databases">
        <title>Emergence of the Ug99 lineage of the wheat stem rust pathogen through somatic hybridization.</title>
        <authorList>
            <person name="Li F."/>
            <person name="Upadhyaya N.M."/>
            <person name="Sperschneider J."/>
            <person name="Matny O."/>
            <person name="Nguyen-Phuc H."/>
            <person name="Mago R."/>
            <person name="Raley C."/>
            <person name="Miller M.E."/>
            <person name="Silverstein K.A.T."/>
            <person name="Henningsen E."/>
            <person name="Hirsch C.D."/>
            <person name="Visser B."/>
            <person name="Pretorius Z.A."/>
            <person name="Steffenson B.J."/>
            <person name="Schwessinger B."/>
            <person name="Dodds P.N."/>
            <person name="Figueroa M."/>
        </authorList>
    </citation>
    <scope>NUCLEOTIDE SEQUENCE [LARGE SCALE GENOMIC DNA]</scope>
    <source>
        <strain evidence="2">21-0</strain>
        <strain evidence="3 5">Ug99</strain>
    </source>
</reference>
<dbReference type="AlphaFoldDB" id="A0A5B0M3H4"/>
<keyword evidence="4" id="KW-1185">Reference proteome</keyword>
<evidence type="ECO:0000256" key="1">
    <source>
        <dbReference type="SAM" id="Phobius"/>
    </source>
</evidence>
<comment type="caution">
    <text evidence="2">The sequence shown here is derived from an EMBL/GenBank/DDBJ whole genome shotgun (WGS) entry which is preliminary data.</text>
</comment>
<dbReference type="EMBL" id="VDEP01000211">
    <property type="protein sequence ID" value="KAA1123184.1"/>
    <property type="molecule type" value="Genomic_DNA"/>
</dbReference>
<dbReference type="EMBL" id="VSWC01000170">
    <property type="protein sequence ID" value="KAA1071345.1"/>
    <property type="molecule type" value="Genomic_DNA"/>
</dbReference>
<evidence type="ECO:0000313" key="3">
    <source>
        <dbReference type="EMBL" id="KAA1123184.1"/>
    </source>
</evidence>
<evidence type="ECO:0000313" key="4">
    <source>
        <dbReference type="Proteomes" id="UP000324748"/>
    </source>
</evidence>
<keyword evidence="1" id="KW-0472">Membrane</keyword>
<evidence type="ECO:0000313" key="5">
    <source>
        <dbReference type="Proteomes" id="UP000325313"/>
    </source>
</evidence>
<organism evidence="2 4">
    <name type="scientific">Puccinia graminis f. sp. tritici</name>
    <dbReference type="NCBI Taxonomy" id="56615"/>
    <lineage>
        <taxon>Eukaryota</taxon>
        <taxon>Fungi</taxon>
        <taxon>Dikarya</taxon>
        <taxon>Basidiomycota</taxon>
        <taxon>Pucciniomycotina</taxon>
        <taxon>Pucciniomycetes</taxon>
        <taxon>Pucciniales</taxon>
        <taxon>Pucciniaceae</taxon>
        <taxon>Puccinia</taxon>
    </lineage>
</organism>
<accession>A0A5B0M3H4</accession>
<gene>
    <name evidence="2" type="ORF">PGT21_004486</name>
    <name evidence="3" type="ORF">PGTUg99_020644</name>
</gene>
<sequence length="105" mass="12137">MHQITKQTIQSLPYWLLILSSLLAGLVIGDLTCKCRETLKSRHTQMEYMCGSMSRKNNCSTNIVFRQYACSNKDCPLVAMVPDEKHCCNGHDVEIYYYEPSKPKW</sequence>
<dbReference type="Proteomes" id="UP000324748">
    <property type="component" value="Unassembled WGS sequence"/>
</dbReference>